<feature type="chain" id="PRO_5002220195" evidence="1">
    <location>
        <begin position="31"/>
        <end position="138"/>
    </location>
</feature>
<dbReference type="HOGENOM" id="CLU_138082_0_0_1"/>
<feature type="non-terminal residue" evidence="2">
    <location>
        <position position="1"/>
    </location>
</feature>
<proteinExistence type="predicted"/>
<sequence length="138" mass="14950">ITTTTPRPRTTVKSLRCGFVLSAAAACTWATTLRGPDAPPLLPDEYHSLTILVTISAAVRRVGGVGCGFHGTFAGDKYVACSHYRKRVFDVALYEENLVSGVVPPSYEFEPNEVTASVERLLDDSGVEHSEFRTGCRS</sequence>
<dbReference type="AlphaFoldDB" id="A0A0C9T382"/>
<protein>
    <submittedName>
        <fullName evidence="2">Uncharacterized protein</fullName>
    </submittedName>
</protein>
<reference evidence="2 3" key="1">
    <citation type="submission" date="2014-06" db="EMBL/GenBank/DDBJ databases">
        <title>Evolutionary Origins and Diversification of the Mycorrhizal Mutualists.</title>
        <authorList>
            <consortium name="DOE Joint Genome Institute"/>
            <consortium name="Mycorrhizal Genomics Consortium"/>
            <person name="Kohler A."/>
            <person name="Kuo A."/>
            <person name="Nagy L.G."/>
            <person name="Floudas D."/>
            <person name="Copeland A."/>
            <person name="Barry K.W."/>
            <person name="Cichocki N."/>
            <person name="Veneault-Fourrey C."/>
            <person name="LaButti K."/>
            <person name="Lindquist E.A."/>
            <person name="Lipzen A."/>
            <person name="Lundell T."/>
            <person name="Morin E."/>
            <person name="Murat C."/>
            <person name="Riley R."/>
            <person name="Ohm R."/>
            <person name="Sun H."/>
            <person name="Tunlid A."/>
            <person name="Henrissat B."/>
            <person name="Grigoriev I.V."/>
            <person name="Hibbett D.S."/>
            <person name="Martin F."/>
        </authorList>
    </citation>
    <scope>NUCLEOTIDE SEQUENCE [LARGE SCALE GENOMIC DNA]</scope>
    <source>
        <strain evidence="2 3">FD-325 SS-3</strain>
    </source>
</reference>
<evidence type="ECO:0000256" key="1">
    <source>
        <dbReference type="SAM" id="SignalP"/>
    </source>
</evidence>
<dbReference type="EMBL" id="KN832574">
    <property type="protein sequence ID" value="KII83709.1"/>
    <property type="molecule type" value="Genomic_DNA"/>
</dbReference>
<keyword evidence="3" id="KW-1185">Reference proteome</keyword>
<keyword evidence="1" id="KW-0732">Signal</keyword>
<evidence type="ECO:0000313" key="2">
    <source>
        <dbReference type="EMBL" id="KII83709.1"/>
    </source>
</evidence>
<feature type="non-terminal residue" evidence="2">
    <location>
        <position position="138"/>
    </location>
</feature>
<name>A0A0C9T382_PLICR</name>
<feature type="signal peptide" evidence="1">
    <location>
        <begin position="1"/>
        <end position="30"/>
    </location>
</feature>
<gene>
    <name evidence="2" type="ORF">PLICRDRAFT_46867</name>
</gene>
<accession>A0A0C9T382</accession>
<dbReference type="Proteomes" id="UP000053263">
    <property type="component" value="Unassembled WGS sequence"/>
</dbReference>
<organism evidence="2 3">
    <name type="scientific">Plicaturopsis crispa FD-325 SS-3</name>
    <dbReference type="NCBI Taxonomy" id="944288"/>
    <lineage>
        <taxon>Eukaryota</taxon>
        <taxon>Fungi</taxon>
        <taxon>Dikarya</taxon>
        <taxon>Basidiomycota</taxon>
        <taxon>Agaricomycotina</taxon>
        <taxon>Agaricomycetes</taxon>
        <taxon>Agaricomycetidae</taxon>
        <taxon>Amylocorticiales</taxon>
        <taxon>Amylocorticiaceae</taxon>
        <taxon>Plicatura</taxon>
        <taxon>Plicaturopsis crispa</taxon>
    </lineage>
</organism>
<evidence type="ECO:0000313" key="3">
    <source>
        <dbReference type="Proteomes" id="UP000053263"/>
    </source>
</evidence>